<reference evidence="3" key="1">
    <citation type="submission" date="2016-10" db="EMBL/GenBank/DDBJ databases">
        <authorList>
            <person name="Varghese N."/>
            <person name="Submissions S."/>
        </authorList>
    </citation>
    <scope>NUCLEOTIDE SEQUENCE [LARGE SCALE GENOMIC DNA]</scope>
    <source>
        <strain evidence="3">DSM 17453</strain>
    </source>
</reference>
<keyword evidence="2" id="KW-0547">Nucleotide-binding</keyword>
<dbReference type="Pfam" id="PF00005">
    <property type="entry name" value="ABC_tran"/>
    <property type="match status" value="1"/>
</dbReference>
<dbReference type="PANTHER" id="PTHR24221">
    <property type="entry name" value="ATP-BINDING CASSETTE SUB-FAMILY B"/>
    <property type="match status" value="1"/>
</dbReference>
<keyword evidence="2" id="KW-0067">ATP-binding</keyword>
<dbReference type="GO" id="GO:0034040">
    <property type="term" value="F:ATPase-coupled lipid transmembrane transporter activity"/>
    <property type="evidence" value="ECO:0007669"/>
    <property type="project" value="TreeGrafter"/>
</dbReference>
<feature type="domain" description="ABC transporter" evidence="1">
    <location>
        <begin position="9"/>
        <end position="85"/>
    </location>
</feature>
<dbReference type="Proteomes" id="UP000199450">
    <property type="component" value="Unassembled WGS sequence"/>
</dbReference>
<dbReference type="GO" id="GO:0005524">
    <property type="term" value="F:ATP binding"/>
    <property type="evidence" value="ECO:0007669"/>
    <property type="project" value="UniProtKB-KW"/>
</dbReference>
<dbReference type="SUPFAM" id="SSF52540">
    <property type="entry name" value="P-loop containing nucleoside triphosphate hydrolases"/>
    <property type="match status" value="1"/>
</dbReference>
<protein>
    <submittedName>
        <fullName evidence="2">ATP-binding cassette, subfamily B</fullName>
    </submittedName>
</protein>
<dbReference type="InterPro" id="IPR027417">
    <property type="entry name" value="P-loop_NTPase"/>
</dbReference>
<sequence length="94" mass="10523">MQDGYIFNDTIANNIAVGEDYVDKKKLRQAVEIANIKDFVEGLPLSYNTKIGNEGVGISGGQRQGLFIARAVYKSPQYIFFDEDTSAWMPITKK</sequence>
<dbReference type="PANTHER" id="PTHR24221:SF654">
    <property type="entry name" value="ATP-BINDING CASSETTE SUB-FAMILY B MEMBER 6"/>
    <property type="match status" value="1"/>
</dbReference>
<accession>A0A1H8APG2</accession>
<dbReference type="Gene3D" id="3.40.50.300">
    <property type="entry name" value="P-loop containing nucleotide triphosphate hydrolases"/>
    <property type="match status" value="1"/>
</dbReference>
<evidence type="ECO:0000259" key="1">
    <source>
        <dbReference type="Pfam" id="PF00005"/>
    </source>
</evidence>
<dbReference type="STRING" id="295069.SAMN05421856_1062"/>
<dbReference type="InterPro" id="IPR003439">
    <property type="entry name" value="ABC_transporter-like_ATP-bd"/>
</dbReference>
<dbReference type="GO" id="GO:0016887">
    <property type="term" value="F:ATP hydrolysis activity"/>
    <property type="evidence" value="ECO:0007669"/>
    <property type="project" value="InterPro"/>
</dbReference>
<evidence type="ECO:0000313" key="2">
    <source>
        <dbReference type="EMBL" id="SEM72591.1"/>
    </source>
</evidence>
<proteinExistence type="predicted"/>
<name>A0A1H8APG2_9FLAO</name>
<evidence type="ECO:0000313" key="3">
    <source>
        <dbReference type="Proteomes" id="UP000199450"/>
    </source>
</evidence>
<dbReference type="EMBL" id="FOBV01000006">
    <property type="protein sequence ID" value="SEM72591.1"/>
    <property type="molecule type" value="Genomic_DNA"/>
</dbReference>
<organism evidence="2 3">
    <name type="scientific">Chryseobacterium taichungense</name>
    <dbReference type="NCBI Taxonomy" id="295069"/>
    <lineage>
        <taxon>Bacteria</taxon>
        <taxon>Pseudomonadati</taxon>
        <taxon>Bacteroidota</taxon>
        <taxon>Flavobacteriia</taxon>
        <taxon>Flavobacteriales</taxon>
        <taxon>Weeksellaceae</taxon>
        <taxon>Chryseobacterium group</taxon>
        <taxon>Chryseobacterium</taxon>
    </lineage>
</organism>
<dbReference type="AlphaFoldDB" id="A0A1H8APG2"/>
<keyword evidence="3" id="KW-1185">Reference proteome</keyword>
<dbReference type="InterPro" id="IPR039421">
    <property type="entry name" value="Type_1_exporter"/>
</dbReference>
<gene>
    <name evidence="2" type="ORF">SAMN05421856_1062</name>
</gene>